<keyword evidence="10" id="KW-1185">Reference proteome</keyword>
<organism evidence="9 10">
    <name type="scientific">Nisaea acidiphila</name>
    <dbReference type="NCBI Taxonomy" id="1862145"/>
    <lineage>
        <taxon>Bacteria</taxon>
        <taxon>Pseudomonadati</taxon>
        <taxon>Pseudomonadota</taxon>
        <taxon>Alphaproteobacteria</taxon>
        <taxon>Rhodospirillales</taxon>
        <taxon>Thalassobaculaceae</taxon>
        <taxon>Nisaea</taxon>
    </lineage>
</organism>
<evidence type="ECO:0000256" key="1">
    <source>
        <dbReference type="ARBA" id="ARBA00001954"/>
    </source>
</evidence>
<keyword evidence="4 9" id="KW-0223">Dioxygenase</keyword>
<evidence type="ECO:0000256" key="5">
    <source>
        <dbReference type="ARBA" id="ARBA00023002"/>
    </source>
</evidence>
<sequence length="375" mass="42372">MQARQQGSVTLGENGLDLGFPDGSSGYFNYFWLRDNCPTSFDPVTRERSFDIFGEAEAPRPAEAAMDGEALSLIWRSGHESRYPLDFLAAYRSGAPRPDVAALPRRAWHADHYPSVARFTQAELEAEPEKRRAWYEALLVEGVALVSGLPDTPEALEDLASLAGEVRPSFFGKVFEVYTHINPTNTAYTAAALELHTDLPSEEFAPGVQYLHCRANSVEGGNSIFVDAVAVAEDFRRDHPEDFALLAETEVPFYCEHDAFDMRARQRVIELDRDGEVEGVTISQHIADIFDLEQAFLDRYYPAFYRFGRALRDPKYVMRFRLNAGECICFDNHRVVHGREAYTASSGERHLRGCYTDRGELRSKYRILSGKGRFD</sequence>
<accession>A0A9J7AUR2</accession>
<dbReference type="KEGG" id="naci:NUH88_03930"/>
<dbReference type="InterPro" id="IPR050411">
    <property type="entry name" value="AlphaKG_dependent_hydroxylases"/>
</dbReference>
<name>A0A9J7AUR2_9PROT</name>
<feature type="domain" description="Gamma-butyrobetaine hydroxylase-like N-terminal" evidence="8">
    <location>
        <begin position="13"/>
        <end position="88"/>
    </location>
</feature>
<evidence type="ECO:0000313" key="10">
    <source>
        <dbReference type="Proteomes" id="UP001060336"/>
    </source>
</evidence>
<dbReference type="GO" id="GO:0045329">
    <property type="term" value="P:carnitine biosynthetic process"/>
    <property type="evidence" value="ECO:0007669"/>
    <property type="project" value="TreeGrafter"/>
</dbReference>
<dbReference type="Pfam" id="PF02668">
    <property type="entry name" value="TauD"/>
    <property type="match status" value="1"/>
</dbReference>
<dbReference type="InterPro" id="IPR038492">
    <property type="entry name" value="GBBH-like_N_sf"/>
</dbReference>
<dbReference type="EMBL" id="CP102480">
    <property type="protein sequence ID" value="UUX50854.1"/>
    <property type="molecule type" value="Genomic_DNA"/>
</dbReference>
<protein>
    <submittedName>
        <fullName evidence="9">TauD/TfdA family dioxygenase</fullName>
    </submittedName>
</protein>
<dbReference type="RefSeq" id="WP_257770096.1">
    <property type="nucleotide sequence ID" value="NZ_CP102480.1"/>
</dbReference>
<dbReference type="SUPFAM" id="SSF51197">
    <property type="entry name" value="Clavaminate synthase-like"/>
    <property type="match status" value="1"/>
</dbReference>
<dbReference type="AlphaFoldDB" id="A0A9J7AUR2"/>
<keyword evidence="6" id="KW-0408">Iron</keyword>
<feature type="domain" description="TauD/TfdA-like" evidence="7">
    <location>
        <begin position="122"/>
        <end position="355"/>
    </location>
</feature>
<dbReference type="Pfam" id="PF06155">
    <property type="entry name" value="GBBH-like_N"/>
    <property type="match status" value="1"/>
</dbReference>
<dbReference type="Gene3D" id="3.60.130.10">
    <property type="entry name" value="Clavaminate synthase-like"/>
    <property type="match status" value="1"/>
</dbReference>
<comment type="cofactor">
    <cofactor evidence="1">
        <name>Fe(2+)</name>
        <dbReference type="ChEBI" id="CHEBI:29033"/>
    </cofactor>
</comment>
<dbReference type="GO" id="GO:0046872">
    <property type="term" value="F:metal ion binding"/>
    <property type="evidence" value="ECO:0007669"/>
    <property type="project" value="UniProtKB-KW"/>
</dbReference>
<evidence type="ECO:0000313" key="9">
    <source>
        <dbReference type="EMBL" id="UUX50854.1"/>
    </source>
</evidence>
<dbReference type="Gene3D" id="3.30.2020.30">
    <property type="match status" value="1"/>
</dbReference>
<dbReference type="PANTHER" id="PTHR10696:SF25">
    <property type="entry name" value="OXIDOREDUCTASE AIM17-RELATED"/>
    <property type="match status" value="1"/>
</dbReference>
<dbReference type="InterPro" id="IPR003819">
    <property type="entry name" value="TauD/TfdA-like"/>
</dbReference>
<evidence type="ECO:0000259" key="8">
    <source>
        <dbReference type="Pfam" id="PF06155"/>
    </source>
</evidence>
<dbReference type="PANTHER" id="PTHR10696">
    <property type="entry name" value="GAMMA-BUTYROBETAINE HYDROXYLASE-RELATED"/>
    <property type="match status" value="1"/>
</dbReference>
<evidence type="ECO:0000256" key="4">
    <source>
        <dbReference type="ARBA" id="ARBA00022964"/>
    </source>
</evidence>
<dbReference type="Proteomes" id="UP001060336">
    <property type="component" value="Chromosome"/>
</dbReference>
<evidence type="ECO:0000256" key="6">
    <source>
        <dbReference type="ARBA" id="ARBA00023004"/>
    </source>
</evidence>
<gene>
    <name evidence="9" type="ORF">NUH88_03930</name>
</gene>
<evidence type="ECO:0000256" key="3">
    <source>
        <dbReference type="ARBA" id="ARBA00022723"/>
    </source>
</evidence>
<reference evidence="9" key="1">
    <citation type="submission" date="2022-08" db="EMBL/GenBank/DDBJ databases">
        <title>Nisaea acidiphila sp. nov., isolated from a marine algal debris and emended description of the genus Nisaea Urios et al. 2008.</title>
        <authorList>
            <person name="Kwon K."/>
        </authorList>
    </citation>
    <scope>NUCLEOTIDE SEQUENCE</scope>
    <source>
        <strain evidence="9">MEBiC11861</strain>
    </source>
</reference>
<dbReference type="CDD" id="cd00250">
    <property type="entry name" value="CAS_like"/>
    <property type="match status" value="1"/>
</dbReference>
<evidence type="ECO:0000256" key="2">
    <source>
        <dbReference type="ARBA" id="ARBA00008654"/>
    </source>
</evidence>
<comment type="similarity">
    <text evidence="2">Belongs to the gamma-BBH/TMLD family.</text>
</comment>
<keyword evidence="5" id="KW-0560">Oxidoreductase</keyword>
<proteinExistence type="inferred from homology"/>
<dbReference type="InterPro" id="IPR042098">
    <property type="entry name" value="TauD-like_sf"/>
</dbReference>
<dbReference type="InterPro" id="IPR010376">
    <property type="entry name" value="GBBH-like_N"/>
</dbReference>
<dbReference type="GO" id="GO:0016706">
    <property type="term" value="F:2-oxoglutarate-dependent dioxygenase activity"/>
    <property type="evidence" value="ECO:0007669"/>
    <property type="project" value="UniProtKB-ARBA"/>
</dbReference>
<keyword evidence="3" id="KW-0479">Metal-binding</keyword>
<evidence type="ECO:0000259" key="7">
    <source>
        <dbReference type="Pfam" id="PF02668"/>
    </source>
</evidence>